<organism evidence="2 3">
    <name type="scientific">Melanomma pulvis-pyrius CBS 109.77</name>
    <dbReference type="NCBI Taxonomy" id="1314802"/>
    <lineage>
        <taxon>Eukaryota</taxon>
        <taxon>Fungi</taxon>
        <taxon>Dikarya</taxon>
        <taxon>Ascomycota</taxon>
        <taxon>Pezizomycotina</taxon>
        <taxon>Dothideomycetes</taxon>
        <taxon>Pleosporomycetidae</taxon>
        <taxon>Pleosporales</taxon>
        <taxon>Melanommataceae</taxon>
        <taxon>Melanomma</taxon>
    </lineage>
</organism>
<evidence type="ECO:0000313" key="2">
    <source>
        <dbReference type="EMBL" id="KAF2790380.1"/>
    </source>
</evidence>
<proteinExistence type="predicted"/>
<dbReference type="SUPFAM" id="SSF52047">
    <property type="entry name" value="RNI-like"/>
    <property type="match status" value="1"/>
</dbReference>
<dbReference type="Gene3D" id="3.80.10.10">
    <property type="entry name" value="Ribonuclease Inhibitor"/>
    <property type="match status" value="1"/>
</dbReference>
<feature type="compositionally biased region" description="Polar residues" evidence="1">
    <location>
        <begin position="1"/>
        <end position="25"/>
    </location>
</feature>
<sequence length="539" mass="62269">MGQDQSSLSQSGKQQYDVNQGISRPNDQRRKLRKRPDDGTQQNYHVHEDVDTTKHNLLPQLPLELVLLILEQLDSADISDRQTLLSVAKTSRASYEFAIPILYKTVSVDCNRHVSLYSYWRTIDNINAYTVQLELAVSRPHEAQSRFQRLFFLIRPQRLQFLYFKPESFLSIPNSGCLDRAILRSSSTLRSVWLPGRIRDHRTPPEHFVCFKGRVKFSACTLPKRPSVEASFAFWTTFNNLNSLMQRPIIGTSIESLHVDGPNLYTGVLDRFLTELGFDALVARITTFSFRSINFTSMGDNDYRRLHGPSIHKLVLHQCHNVGRLLDYLGGWNTELRLKTLEIKSFHETNWEFSTLETFLSCFSDLQKLTVEVGSTGKYNLTQLLKRHPGISDLSLAFGYNRFSVGNLKQIRKLCPNIKTFSCRMEIFQHPYYKGQFLNNFAGFSDYATEFAQWTDLEDLKFVFSPAKRLCKTRYKGYRRGTDRGVVISHRVHEMIQSASHLGTCKIHTVRFEPRPTWGYFVDTEFLEGTNKVQVCRVG</sequence>
<feature type="region of interest" description="Disordered" evidence="1">
    <location>
        <begin position="1"/>
        <end position="51"/>
    </location>
</feature>
<keyword evidence="3" id="KW-1185">Reference proteome</keyword>
<dbReference type="EMBL" id="MU002077">
    <property type="protein sequence ID" value="KAF2790380.1"/>
    <property type="molecule type" value="Genomic_DNA"/>
</dbReference>
<protein>
    <submittedName>
        <fullName evidence="2">Uncharacterized protein</fullName>
    </submittedName>
</protein>
<dbReference type="Proteomes" id="UP000799757">
    <property type="component" value="Unassembled WGS sequence"/>
</dbReference>
<dbReference type="AlphaFoldDB" id="A0A6A6X1K8"/>
<dbReference type="InterPro" id="IPR032675">
    <property type="entry name" value="LRR_dom_sf"/>
</dbReference>
<accession>A0A6A6X1K8</accession>
<gene>
    <name evidence="2" type="ORF">K505DRAFT_340477</name>
</gene>
<name>A0A6A6X1K8_9PLEO</name>
<evidence type="ECO:0000313" key="3">
    <source>
        <dbReference type="Proteomes" id="UP000799757"/>
    </source>
</evidence>
<evidence type="ECO:0000256" key="1">
    <source>
        <dbReference type="SAM" id="MobiDB-lite"/>
    </source>
</evidence>
<reference evidence="2" key="1">
    <citation type="journal article" date="2020" name="Stud. Mycol.">
        <title>101 Dothideomycetes genomes: a test case for predicting lifestyles and emergence of pathogens.</title>
        <authorList>
            <person name="Haridas S."/>
            <person name="Albert R."/>
            <person name="Binder M."/>
            <person name="Bloem J."/>
            <person name="Labutti K."/>
            <person name="Salamov A."/>
            <person name="Andreopoulos B."/>
            <person name="Baker S."/>
            <person name="Barry K."/>
            <person name="Bills G."/>
            <person name="Bluhm B."/>
            <person name="Cannon C."/>
            <person name="Castanera R."/>
            <person name="Culley D."/>
            <person name="Daum C."/>
            <person name="Ezra D."/>
            <person name="Gonzalez J."/>
            <person name="Henrissat B."/>
            <person name="Kuo A."/>
            <person name="Liang C."/>
            <person name="Lipzen A."/>
            <person name="Lutzoni F."/>
            <person name="Magnuson J."/>
            <person name="Mondo S."/>
            <person name="Nolan M."/>
            <person name="Ohm R."/>
            <person name="Pangilinan J."/>
            <person name="Park H.-J."/>
            <person name="Ramirez L."/>
            <person name="Alfaro M."/>
            <person name="Sun H."/>
            <person name="Tritt A."/>
            <person name="Yoshinaga Y."/>
            <person name="Zwiers L.-H."/>
            <person name="Turgeon B."/>
            <person name="Goodwin S."/>
            <person name="Spatafora J."/>
            <person name="Crous P."/>
            <person name="Grigoriev I."/>
        </authorList>
    </citation>
    <scope>NUCLEOTIDE SEQUENCE</scope>
    <source>
        <strain evidence="2">CBS 109.77</strain>
    </source>
</reference>